<keyword evidence="3" id="KW-1185">Reference proteome</keyword>
<feature type="region of interest" description="Disordered" evidence="1">
    <location>
        <begin position="72"/>
        <end position="155"/>
    </location>
</feature>
<sequence length="180" mass="20225">MEISFEKLLITNKELENKKKSDELNDELFKAIEKSLNYNNIEGTISELNIEEEKQFIKQLALISEKGQSQQIQQNQIGNTQQIKSLNNSKYPPLPPPPPPPPTQQKNGITKGIKHPVPPPPPPPPPQPSSTLKSFSKHGGNNLPTYSLPPPPPPPPPINIKSKIYILFLLHYLIVYHLVQ</sequence>
<comment type="caution">
    <text evidence="2">The sequence shown here is derived from an EMBL/GenBank/DDBJ whole genome shotgun (WGS) entry which is preliminary data.</text>
</comment>
<accession>A0A8S9ZJP2</accession>
<dbReference type="EMBL" id="JABEBT010000072">
    <property type="protein sequence ID" value="KAF7633654.1"/>
    <property type="molecule type" value="Genomic_DNA"/>
</dbReference>
<name>A0A8S9ZJP2_9BILA</name>
<dbReference type="OrthoDB" id="10659580at2759"/>
<dbReference type="AlphaFoldDB" id="A0A8S9ZJP2"/>
<gene>
    <name evidence="2" type="ORF">Mgra_00006962</name>
</gene>
<organism evidence="2 3">
    <name type="scientific">Meloidogyne graminicola</name>
    <dbReference type="NCBI Taxonomy" id="189291"/>
    <lineage>
        <taxon>Eukaryota</taxon>
        <taxon>Metazoa</taxon>
        <taxon>Ecdysozoa</taxon>
        <taxon>Nematoda</taxon>
        <taxon>Chromadorea</taxon>
        <taxon>Rhabditida</taxon>
        <taxon>Tylenchina</taxon>
        <taxon>Tylenchomorpha</taxon>
        <taxon>Tylenchoidea</taxon>
        <taxon>Meloidogynidae</taxon>
        <taxon>Meloidogyninae</taxon>
        <taxon>Meloidogyne</taxon>
    </lineage>
</organism>
<feature type="compositionally biased region" description="Low complexity" evidence="1">
    <location>
        <begin position="72"/>
        <end position="84"/>
    </location>
</feature>
<proteinExistence type="predicted"/>
<feature type="compositionally biased region" description="Pro residues" evidence="1">
    <location>
        <begin position="116"/>
        <end position="128"/>
    </location>
</feature>
<evidence type="ECO:0008006" key="4">
    <source>
        <dbReference type="Google" id="ProtNLM"/>
    </source>
</evidence>
<protein>
    <recommendedName>
        <fullName evidence="4">WH2 domain-containing protein</fullName>
    </recommendedName>
</protein>
<evidence type="ECO:0000256" key="1">
    <source>
        <dbReference type="SAM" id="MobiDB-lite"/>
    </source>
</evidence>
<feature type="compositionally biased region" description="Pro residues" evidence="1">
    <location>
        <begin position="92"/>
        <end position="103"/>
    </location>
</feature>
<reference evidence="2" key="1">
    <citation type="journal article" date="2020" name="Ecol. Evol.">
        <title>Genome structure and content of the rice root-knot nematode (Meloidogyne graminicola).</title>
        <authorList>
            <person name="Phan N.T."/>
            <person name="Danchin E.G.J."/>
            <person name="Klopp C."/>
            <person name="Perfus-Barbeoch L."/>
            <person name="Kozlowski D.K."/>
            <person name="Koutsovoulos G.D."/>
            <person name="Lopez-Roques C."/>
            <person name="Bouchez O."/>
            <person name="Zahm M."/>
            <person name="Besnard G."/>
            <person name="Bellafiore S."/>
        </authorList>
    </citation>
    <scope>NUCLEOTIDE SEQUENCE</scope>
    <source>
        <strain evidence="2">VN-18</strain>
    </source>
</reference>
<evidence type="ECO:0000313" key="2">
    <source>
        <dbReference type="EMBL" id="KAF7633654.1"/>
    </source>
</evidence>
<evidence type="ECO:0000313" key="3">
    <source>
        <dbReference type="Proteomes" id="UP000605970"/>
    </source>
</evidence>
<dbReference type="Proteomes" id="UP000605970">
    <property type="component" value="Unassembled WGS sequence"/>
</dbReference>